<dbReference type="Proteomes" id="UP000229401">
    <property type="component" value="Unassembled WGS sequence"/>
</dbReference>
<dbReference type="GO" id="GO:0008168">
    <property type="term" value="F:methyltransferase activity"/>
    <property type="evidence" value="ECO:0007669"/>
    <property type="project" value="UniProtKB-KW"/>
</dbReference>
<feature type="non-terminal residue" evidence="4">
    <location>
        <position position="124"/>
    </location>
</feature>
<sequence length="124" mass="14243">MGNSKINKKIKIIPDLERIIPDELTLYSRRLLCEHMDRYNFAAAYIYKKKVVDVACGSGYGSYLLAKKGARKVIAIDCDQKIITYARTRYPRYNVVYKIGDTNNLTLASKSVDVVIFFETIEHL</sequence>
<dbReference type="InterPro" id="IPR041698">
    <property type="entry name" value="Methyltransf_25"/>
</dbReference>
<keyword evidence="1" id="KW-0489">Methyltransferase</keyword>
<accession>A0A2M7QJR9</accession>
<organism evidence="4 5">
    <name type="scientific">Candidatus Roizmanbacteria bacterium CG_4_10_14_0_8_um_filter_33_9</name>
    <dbReference type="NCBI Taxonomy" id="1974826"/>
    <lineage>
        <taxon>Bacteria</taxon>
        <taxon>Candidatus Roizmaniibacteriota</taxon>
    </lineage>
</organism>
<gene>
    <name evidence="4" type="ORF">COY87_00240</name>
</gene>
<dbReference type="InterPro" id="IPR051052">
    <property type="entry name" value="Diverse_substrate_MTase"/>
</dbReference>
<dbReference type="PANTHER" id="PTHR44942">
    <property type="entry name" value="METHYLTRANSF_11 DOMAIN-CONTAINING PROTEIN"/>
    <property type="match status" value="1"/>
</dbReference>
<evidence type="ECO:0000313" key="4">
    <source>
        <dbReference type="EMBL" id="PIY72577.1"/>
    </source>
</evidence>
<comment type="caution">
    <text evidence="4">The sequence shown here is derived from an EMBL/GenBank/DDBJ whole genome shotgun (WGS) entry which is preliminary data.</text>
</comment>
<dbReference type="Gene3D" id="3.40.50.150">
    <property type="entry name" value="Vaccinia Virus protein VP39"/>
    <property type="match status" value="1"/>
</dbReference>
<dbReference type="InterPro" id="IPR029063">
    <property type="entry name" value="SAM-dependent_MTases_sf"/>
</dbReference>
<evidence type="ECO:0000259" key="3">
    <source>
        <dbReference type="Pfam" id="PF13649"/>
    </source>
</evidence>
<protein>
    <recommendedName>
        <fullName evidence="3">Methyltransferase domain-containing protein</fullName>
    </recommendedName>
</protein>
<evidence type="ECO:0000313" key="5">
    <source>
        <dbReference type="Proteomes" id="UP000229401"/>
    </source>
</evidence>
<proteinExistence type="predicted"/>
<dbReference type="EMBL" id="PFLI01000008">
    <property type="protein sequence ID" value="PIY72577.1"/>
    <property type="molecule type" value="Genomic_DNA"/>
</dbReference>
<dbReference type="CDD" id="cd02440">
    <property type="entry name" value="AdoMet_MTases"/>
    <property type="match status" value="1"/>
</dbReference>
<dbReference type="SUPFAM" id="SSF53335">
    <property type="entry name" value="S-adenosyl-L-methionine-dependent methyltransferases"/>
    <property type="match status" value="1"/>
</dbReference>
<feature type="domain" description="Methyltransferase" evidence="3">
    <location>
        <begin position="51"/>
        <end position="124"/>
    </location>
</feature>
<dbReference type="GO" id="GO:0032259">
    <property type="term" value="P:methylation"/>
    <property type="evidence" value="ECO:0007669"/>
    <property type="project" value="UniProtKB-KW"/>
</dbReference>
<keyword evidence="2" id="KW-0808">Transferase</keyword>
<reference evidence="5" key="1">
    <citation type="submission" date="2017-09" db="EMBL/GenBank/DDBJ databases">
        <title>Depth-based differentiation of microbial function through sediment-hosted aquifers and enrichment of novel symbionts in the deep terrestrial subsurface.</title>
        <authorList>
            <person name="Probst A.J."/>
            <person name="Ladd B."/>
            <person name="Jarett J.K."/>
            <person name="Geller-Mcgrath D.E."/>
            <person name="Sieber C.M.K."/>
            <person name="Emerson J.B."/>
            <person name="Anantharaman K."/>
            <person name="Thomas B.C."/>
            <person name="Malmstrom R."/>
            <person name="Stieglmeier M."/>
            <person name="Klingl A."/>
            <person name="Woyke T."/>
            <person name="Ryan C.M."/>
            <person name="Banfield J.F."/>
        </authorList>
    </citation>
    <scope>NUCLEOTIDE SEQUENCE [LARGE SCALE GENOMIC DNA]</scope>
</reference>
<dbReference type="PANTHER" id="PTHR44942:SF4">
    <property type="entry name" value="METHYLTRANSFERASE TYPE 11 DOMAIN-CONTAINING PROTEIN"/>
    <property type="match status" value="1"/>
</dbReference>
<name>A0A2M7QJR9_9BACT</name>
<dbReference type="Pfam" id="PF13649">
    <property type="entry name" value="Methyltransf_25"/>
    <property type="match status" value="1"/>
</dbReference>
<evidence type="ECO:0000256" key="2">
    <source>
        <dbReference type="ARBA" id="ARBA00022679"/>
    </source>
</evidence>
<evidence type="ECO:0000256" key="1">
    <source>
        <dbReference type="ARBA" id="ARBA00022603"/>
    </source>
</evidence>
<dbReference type="AlphaFoldDB" id="A0A2M7QJR9"/>